<evidence type="ECO:0000313" key="4">
    <source>
        <dbReference type="Proteomes" id="UP000215914"/>
    </source>
</evidence>
<dbReference type="Proteomes" id="UP000215914">
    <property type="component" value="Unassembled WGS sequence"/>
</dbReference>
<evidence type="ECO:0000313" key="3">
    <source>
        <dbReference type="EMBL" id="KAF5786879.1"/>
    </source>
</evidence>
<comment type="caution">
    <text evidence="3">The sequence shown here is derived from an EMBL/GenBank/DDBJ whole genome shotgun (WGS) entry which is preliminary data.</text>
</comment>
<dbReference type="PROSITE" id="PS50102">
    <property type="entry name" value="RRM"/>
    <property type="match status" value="1"/>
</dbReference>
<gene>
    <name evidence="3" type="ORF">HanXRQr2_Chr10g0446441</name>
</gene>
<dbReference type="InterPro" id="IPR012677">
    <property type="entry name" value="Nucleotide-bd_a/b_plait_sf"/>
</dbReference>
<evidence type="ECO:0000256" key="1">
    <source>
        <dbReference type="PROSITE-ProRule" id="PRU00176"/>
    </source>
</evidence>
<dbReference type="CDD" id="cd00590">
    <property type="entry name" value="RRM_SF"/>
    <property type="match status" value="1"/>
</dbReference>
<reference evidence="3" key="1">
    <citation type="journal article" date="2017" name="Nature">
        <title>The sunflower genome provides insights into oil metabolism, flowering and Asterid evolution.</title>
        <authorList>
            <person name="Badouin H."/>
            <person name="Gouzy J."/>
            <person name="Grassa C.J."/>
            <person name="Murat F."/>
            <person name="Staton S.E."/>
            <person name="Cottret L."/>
            <person name="Lelandais-Briere C."/>
            <person name="Owens G.L."/>
            <person name="Carrere S."/>
            <person name="Mayjonade B."/>
            <person name="Legrand L."/>
            <person name="Gill N."/>
            <person name="Kane N.C."/>
            <person name="Bowers J.E."/>
            <person name="Hubner S."/>
            <person name="Bellec A."/>
            <person name="Berard A."/>
            <person name="Berges H."/>
            <person name="Blanchet N."/>
            <person name="Boniface M.C."/>
            <person name="Brunel D."/>
            <person name="Catrice O."/>
            <person name="Chaidir N."/>
            <person name="Claudel C."/>
            <person name="Donnadieu C."/>
            <person name="Faraut T."/>
            <person name="Fievet G."/>
            <person name="Helmstetter N."/>
            <person name="King M."/>
            <person name="Knapp S.J."/>
            <person name="Lai Z."/>
            <person name="Le Paslier M.C."/>
            <person name="Lippi Y."/>
            <person name="Lorenzon L."/>
            <person name="Mandel J.R."/>
            <person name="Marage G."/>
            <person name="Marchand G."/>
            <person name="Marquand E."/>
            <person name="Bret-Mestries E."/>
            <person name="Morien E."/>
            <person name="Nambeesan S."/>
            <person name="Nguyen T."/>
            <person name="Pegot-Espagnet P."/>
            <person name="Pouilly N."/>
            <person name="Raftis F."/>
            <person name="Sallet E."/>
            <person name="Schiex T."/>
            <person name="Thomas J."/>
            <person name="Vandecasteele C."/>
            <person name="Vares D."/>
            <person name="Vear F."/>
            <person name="Vautrin S."/>
            <person name="Crespi M."/>
            <person name="Mangin B."/>
            <person name="Burke J.M."/>
            <person name="Salse J."/>
            <person name="Munos S."/>
            <person name="Vincourt P."/>
            <person name="Rieseberg L.H."/>
            <person name="Langlade N.B."/>
        </authorList>
    </citation>
    <scope>NUCLEOTIDE SEQUENCE</scope>
    <source>
        <tissue evidence="3">Leaves</tissue>
    </source>
</reference>
<sequence>MTAGSQFNDGEWQEVSFKDGGRNNNGQGSSSKVRVTKFFVSNLPRNCSSQDLVWVFKEYGQVEVTYIARKLDRLGKQFGFVSFRNVTDPKRLEGEMGDVWLGSYKLFIVIARFVDGEKGREDKSDQRKVYMEKKTVVDKPVVDKTVGTEPFCDILTNKKQAVDYMVIKIIGNVNAFVNWYEYALVGRVKEFKILTSLRQLLKEFGYNRVDIKYVGRFRVMLDFHDAELLTYFKESEDVWNGWFEYLEGWEGQSF</sequence>
<dbReference type="InterPro" id="IPR000504">
    <property type="entry name" value="RRM_dom"/>
</dbReference>
<dbReference type="Gene3D" id="3.30.70.330">
    <property type="match status" value="1"/>
</dbReference>
<dbReference type="Pfam" id="PF00076">
    <property type="entry name" value="RRM_1"/>
    <property type="match status" value="1"/>
</dbReference>
<name>A0A9K3HY41_HELAN</name>
<dbReference type="Gramene" id="mRNA:HanXRQr2_Chr10g0446441">
    <property type="protein sequence ID" value="CDS:HanXRQr2_Chr10g0446441.1"/>
    <property type="gene ID" value="HanXRQr2_Chr10g0446441"/>
</dbReference>
<dbReference type="InterPro" id="IPR035979">
    <property type="entry name" value="RBD_domain_sf"/>
</dbReference>
<keyword evidence="4" id="KW-1185">Reference proteome</keyword>
<dbReference type="AlphaFoldDB" id="A0A9K3HY41"/>
<accession>A0A9K3HY41</accession>
<dbReference type="SMART" id="SM00360">
    <property type="entry name" value="RRM"/>
    <property type="match status" value="1"/>
</dbReference>
<proteinExistence type="predicted"/>
<protein>
    <submittedName>
        <fullName evidence="3">RNA recognition motif domain, nucleotide-binding alpha-beta plait domain superfamily</fullName>
    </submittedName>
</protein>
<feature type="domain" description="RRM" evidence="2">
    <location>
        <begin position="36"/>
        <end position="113"/>
    </location>
</feature>
<dbReference type="SUPFAM" id="SSF54928">
    <property type="entry name" value="RNA-binding domain, RBD"/>
    <property type="match status" value="1"/>
</dbReference>
<dbReference type="EMBL" id="MNCJ02000325">
    <property type="protein sequence ID" value="KAF5786879.1"/>
    <property type="molecule type" value="Genomic_DNA"/>
</dbReference>
<organism evidence="3 4">
    <name type="scientific">Helianthus annuus</name>
    <name type="common">Common sunflower</name>
    <dbReference type="NCBI Taxonomy" id="4232"/>
    <lineage>
        <taxon>Eukaryota</taxon>
        <taxon>Viridiplantae</taxon>
        <taxon>Streptophyta</taxon>
        <taxon>Embryophyta</taxon>
        <taxon>Tracheophyta</taxon>
        <taxon>Spermatophyta</taxon>
        <taxon>Magnoliopsida</taxon>
        <taxon>eudicotyledons</taxon>
        <taxon>Gunneridae</taxon>
        <taxon>Pentapetalae</taxon>
        <taxon>asterids</taxon>
        <taxon>campanulids</taxon>
        <taxon>Asterales</taxon>
        <taxon>Asteraceae</taxon>
        <taxon>Asteroideae</taxon>
        <taxon>Heliantheae alliance</taxon>
        <taxon>Heliantheae</taxon>
        <taxon>Helianthus</taxon>
    </lineage>
</organism>
<reference evidence="3" key="2">
    <citation type="submission" date="2020-06" db="EMBL/GenBank/DDBJ databases">
        <title>Helianthus annuus Genome sequencing and assembly Release 2.</title>
        <authorList>
            <person name="Gouzy J."/>
            <person name="Langlade N."/>
            <person name="Munos S."/>
        </authorList>
    </citation>
    <scope>NUCLEOTIDE SEQUENCE</scope>
    <source>
        <tissue evidence="3">Leaves</tissue>
    </source>
</reference>
<dbReference type="GO" id="GO:0003723">
    <property type="term" value="F:RNA binding"/>
    <property type="evidence" value="ECO:0007669"/>
    <property type="project" value="UniProtKB-UniRule"/>
</dbReference>
<evidence type="ECO:0000259" key="2">
    <source>
        <dbReference type="PROSITE" id="PS50102"/>
    </source>
</evidence>
<keyword evidence="1" id="KW-0694">RNA-binding</keyword>